<sequence>MKNFKYHFKFEDLKVYQKAMEFGEVVHQQTKSFPREERFELTSQFKRASDSIALNIAEGSAGTDKQFYNYLGNAYHSLHECVSCSTKAFQRNYMSQETNEANREYLVELAEMISSLRASISKRIRSK</sequence>
<proteinExistence type="predicted"/>
<gene>
    <name evidence="1" type="ORF">ACFQ0R_08215</name>
</gene>
<accession>A0ABW3GPM0</accession>
<dbReference type="CDD" id="cd16377">
    <property type="entry name" value="23S_rRNA_IVP_like"/>
    <property type="match status" value="1"/>
</dbReference>
<reference evidence="2" key="1">
    <citation type="journal article" date="2019" name="Int. J. Syst. Evol. Microbiol.">
        <title>The Global Catalogue of Microorganisms (GCM) 10K type strain sequencing project: providing services to taxonomists for standard genome sequencing and annotation.</title>
        <authorList>
            <consortium name="The Broad Institute Genomics Platform"/>
            <consortium name="The Broad Institute Genome Sequencing Center for Infectious Disease"/>
            <person name="Wu L."/>
            <person name="Ma J."/>
        </authorList>
    </citation>
    <scope>NUCLEOTIDE SEQUENCE [LARGE SCALE GENOMIC DNA]</scope>
    <source>
        <strain evidence="2">CCUG 56752</strain>
    </source>
</reference>
<dbReference type="EMBL" id="JBHTIV010000009">
    <property type="protein sequence ID" value="MFD0932574.1"/>
    <property type="molecule type" value="Genomic_DNA"/>
</dbReference>
<protein>
    <submittedName>
        <fullName evidence="1">Four helix bundle protein</fullName>
    </submittedName>
</protein>
<dbReference type="Gene3D" id="1.20.1440.60">
    <property type="entry name" value="23S rRNA-intervening sequence"/>
    <property type="match status" value="1"/>
</dbReference>
<keyword evidence="2" id="KW-1185">Reference proteome</keyword>
<dbReference type="Proteomes" id="UP001597049">
    <property type="component" value="Unassembled WGS sequence"/>
</dbReference>
<comment type="caution">
    <text evidence="1">The sequence shown here is derived from an EMBL/GenBank/DDBJ whole genome shotgun (WGS) entry which is preliminary data.</text>
</comment>
<dbReference type="PANTHER" id="PTHR38471:SF2">
    <property type="entry name" value="FOUR HELIX BUNDLE PROTEIN"/>
    <property type="match status" value="1"/>
</dbReference>
<evidence type="ECO:0000313" key="2">
    <source>
        <dbReference type="Proteomes" id="UP001597049"/>
    </source>
</evidence>
<dbReference type="RefSeq" id="WP_379657897.1">
    <property type="nucleotide sequence ID" value="NZ_JBHTIV010000009.1"/>
</dbReference>
<dbReference type="InterPro" id="IPR036583">
    <property type="entry name" value="23S_rRNA_IVS_sf"/>
</dbReference>
<dbReference type="PANTHER" id="PTHR38471">
    <property type="entry name" value="FOUR HELIX BUNDLE PROTEIN"/>
    <property type="match status" value="1"/>
</dbReference>
<dbReference type="Pfam" id="PF05635">
    <property type="entry name" value="23S_rRNA_IVP"/>
    <property type="match status" value="1"/>
</dbReference>
<name>A0ABW3GPM0_9FLAO</name>
<dbReference type="InterPro" id="IPR012657">
    <property type="entry name" value="23S_rRNA-intervening_sequence"/>
</dbReference>
<dbReference type="SUPFAM" id="SSF158446">
    <property type="entry name" value="IVS-encoded protein-like"/>
    <property type="match status" value="1"/>
</dbReference>
<evidence type="ECO:0000313" key="1">
    <source>
        <dbReference type="EMBL" id="MFD0932574.1"/>
    </source>
</evidence>
<organism evidence="1 2">
    <name type="scientific">Psychroflexus salinarum</name>
    <dbReference type="NCBI Taxonomy" id="546024"/>
    <lineage>
        <taxon>Bacteria</taxon>
        <taxon>Pseudomonadati</taxon>
        <taxon>Bacteroidota</taxon>
        <taxon>Flavobacteriia</taxon>
        <taxon>Flavobacteriales</taxon>
        <taxon>Flavobacteriaceae</taxon>
        <taxon>Psychroflexus</taxon>
    </lineage>
</organism>
<dbReference type="NCBIfam" id="TIGR02436">
    <property type="entry name" value="four helix bundle protein"/>
    <property type="match status" value="1"/>
</dbReference>